<keyword evidence="2 3" id="KW-0732">Signal</keyword>
<protein>
    <recommendedName>
        <fullName evidence="6">DUF3494 domain-containing protein</fullName>
    </recommendedName>
</protein>
<evidence type="ECO:0000256" key="1">
    <source>
        <dbReference type="ARBA" id="ARBA00005445"/>
    </source>
</evidence>
<organism evidence="4 5">
    <name type="scientific">Cryobacterium roopkundense</name>
    <dbReference type="NCBI Taxonomy" id="1001240"/>
    <lineage>
        <taxon>Bacteria</taxon>
        <taxon>Bacillati</taxon>
        <taxon>Actinomycetota</taxon>
        <taxon>Actinomycetes</taxon>
        <taxon>Micrococcales</taxon>
        <taxon>Microbacteriaceae</taxon>
        <taxon>Cryobacterium</taxon>
    </lineage>
</organism>
<evidence type="ECO:0000313" key="5">
    <source>
        <dbReference type="Proteomes" id="UP000561726"/>
    </source>
</evidence>
<dbReference type="Pfam" id="PF11999">
    <property type="entry name" value="Ice_binding"/>
    <property type="match status" value="1"/>
</dbReference>
<dbReference type="Proteomes" id="UP000561726">
    <property type="component" value="Unassembled WGS sequence"/>
</dbReference>
<dbReference type="RefSeq" id="WP_183323236.1">
    <property type="nucleotide sequence ID" value="NZ_JACHBQ010000001.1"/>
</dbReference>
<evidence type="ECO:0008006" key="6">
    <source>
        <dbReference type="Google" id="ProtNLM"/>
    </source>
</evidence>
<dbReference type="EMBL" id="JACHBQ010000001">
    <property type="protein sequence ID" value="MBB5639944.1"/>
    <property type="molecule type" value="Genomic_DNA"/>
</dbReference>
<feature type="chain" id="PRO_5030820809" description="DUF3494 domain-containing protein" evidence="3">
    <location>
        <begin position="32"/>
        <end position="256"/>
    </location>
</feature>
<comment type="caution">
    <text evidence="4">The sequence shown here is derived from an EMBL/GenBank/DDBJ whole genome shotgun (WGS) entry which is preliminary data.</text>
</comment>
<comment type="similarity">
    <text evidence="1">Belongs to the ice-binding protein family.</text>
</comment>
<dbReference type="InterPro" id="IPR021884">
    <property type="entry name" value="Ice-bd_prot"/>
</dbReference>
<proteinExistence type="inferred from homology"/>
<accession>A0A7W8ZTK4</accession>
<evidence type="ECO:0000256" key="3">
    <source>
        <dbReference type="SAM" id="SignalP"/>
    </source>
</evidence>
<name>A0A7W8ZTK4_9MICO</name>
<dbReference type="AlphaFoldDB" id="A0A7W8ZTK4"/>
<sequence length="256" mass="25780">MSVFTARSRARTRVFAMLLAASVVGIGAAGAAGASAETLDLAPVDLGSAGTFAILSKSGVTDVYASSILGNVGSSPISGAAIHVTCDEVTGTIYSVDESGPACKVTDDTLLTGAVGDMGIAYTDAAGRTNPDFVNLGAGEIGGLTLTPGLYKWSTDVSLSNDVTLSGGVDDVFIFQISGDITMASAKNVTLEGGVQAKNVFWQTAGEVAIGTTAHFEGTILSHTLIAMKTGASINGRLLAQTAVTLQSNTVVEPAL</sequence>
<feature type="signal peptide" evidence="3">
    <location>
        <begin position="1"/>
        <end position="31"/>
    </location>
</feature>
<evidence type="ECO:0000313" key="4">
    <source>
        <dbReference type="EMBL" id="MBB5639944.1"/>
    </source>
</evidence>
<gene>
    <name evidence="4" type="ORF">BJ997_000492</name>
</gene>
<evidence type="ECO:0000256" key="2">
    <source>
        <dbReference type="ARBA" id="ARBA00022729"/>
    </source>
</evidence>
<reference evidence="4 5" key="1">
    <citation type="submission" date="2020-08" db="EMBL/GenBank/DDBJ databases">
        <title>Sequencing the genomes of 1000 actinobacteria strains.</title>
        <authorList>
            <person name="Klenk H.-P."/>
        </authorList>
    </citation>
    <scope>NUCLEOTIDE SEQUENCE [LARGE SCALE GENOMIC DNA]</scope>
    <source>
        <strain evidence="4 5">DSM 21065</strain>
    </source>
</reference>